<name>A0A6A5Z796_9PLEO</name>
<gene>
    <name evidence="3" type="ORF">BDV96DRAFT_647360</name>
</gene>
<proteinExistence type="predicted"/>
<organism evidence="3 4">
    <name type="scientific">Lophiotrema nucula</name>
    <dbReference type="NCBI Taxonomy" id="690887"/>
    <lineage>
        <taxon>Eukaryota</taxon>
        <taxon>Fungi</taxon>
        <taxon>Dikarya</taxon>
        <taxon>Ascomycota</taxon>
        <taxon>Pezizomycotina</taxon>
        <taxon>Dothideomycetes</taxon>
        <taxon>Pleosporomycetidae</taxon>
        <taxon>Pleosporales</taxon>
        <taxon>Lophiotremataceae</taxon>
        <taxon>Lophiotrema</taxon>
    </lineage>
</organism>
<feature type="coiled-coil region" evidence="1">
    <location>
        <begin position="94"/>
        <end position="188"/>
    </location>
</feature>
<dbReference type="Proteomes" id="UP000799770">
    <property type="component" value="Unassembled WGS sequence"/>
</dbReference>
<accession>A0A6A5Z796</accession>
<protein>
    <submittedName>
        <fullName evidence="3">Uncharacterized protein</fullName>
    </submittedName>
</protein>
<evidence type="ECO:0000256" key="1">
    <source>
        <dbReference type="SAM" id="Coils"/>
    </source>
</evidence>
<dbReference type="AlphaFoldDB" id="A0A6A5Z796"/>
<evidence type="ECO:0000313" key="3">
    <source>
        <dbReference type="EMBL" id="KAF2114667.1"/>
    </source>
</evidence>
<evidence type="ECO:0000256" key="2">
    <source>
        <dbReference type="SAM" id="MobiDB-lite"/>
    </source>
</evidence>
<dbReference type="EMBL" id="ML977325">
    <property type="protein sequence ID" value="KAF2114667.1"/>
    <property type="molecule type" value="Genomic_DNA"/>
</dbReference>
<sequence length="206" mass="23859">MGSPISLRSPMKRKSEQTSGPSAKKQKRIEAKKVDEIIRNVEAAGDTITDSKAKLSMKEQHIDELPKRNENPEYEAEQDKEGIKYMSKEHSSLDEHSNNQIKELQLALEEQEQDNYELTHRAETAEQDAKGLRAQKEIDDQQIIELDNELIALKDQLRDSKATSKAELKKLEEEKSNLEHENLMLKQQIQTTNQWEEYFAEIQARL</sequence>
<evidence type="ECO:0000313" key="4">
    <source>
        <dbReference type="Proteomes" id="UP000799770"/>
    </source>
</evidence>
<keyword evidence="1" id="KW-0175">Coiled coil</keyword>
<reference evidence="3" key="1">
    <citation type="journal article" date="2020" name="Stud. Mycol.">
        <title>101 Dothideomycetes genomes: a test case for predicting lifestyles and emergence of pathogens.</title>
        <authorList>
            <person name="Haridas S."/>
            <person name="Albert R."/>
            <person name="Binder M."/>
            <person name="Bloem J."/>
            <person name="Labutti K."/>
            <person name="Salamov A."/>
            <person name="Andreopoulos B."/>
            <person name="Baker S."/>
            <person name="Barry K."/>
            <person name="Bills G."/>
            <person name="Bluhm B."/>
            <person name="Cannon C."/>
            <person name="Castanera R."/>
            <person name="Culley D."/>
            <person name="Daum C."/>
            <person name="Ezra D."/>
            <person name="Gonzalez J."/>
            <person name="Henrissat B."/>
            <person name="Kuo A."/>
            <person name="Liang C."/>
            <person name="Lipzen A."/>
            <person name="Lutzoni F."/>
            <person name="Magnuson J."/>
            <person name="Mondo S."/>
            <person name="Nolan M."/>
            <person name="Ohm R."/>
            <person name="Pangilinan J."/>
            <person name="Park H.-J."/>
            <person name="Ramirez L."/>
            <person name="Alfaro M."/>
            <person name="Sun H."/>
            <person name="Tritt A."/>
            <person name="Yoshinaga Y."/>
            <person name="Zwiers L.-H."/>
            <person name="Turgeon B."/>
            <person name="Goodwin S."/>
            <person name="Spatafora J."/>
            <person name="Crous P."/>
            <person name="Grigoriev I."/>
        </authorList>
    </citation>
    <scope>NUCLEOTIDE SEQUENCE</scope>
    <source>
        <strain evidence="3">CBS 627.86</strain>
    </source>
</reference>
<feature type="region of interest" description="Disordered" evidence="2">
    <location>
        <begin position="57"/>
        <end position="79"/>
    </location>
</feature>
<feature type="region of interest" description="Disordered" evidence="2">
    <location>
        <begin position="1"/>
        <end position="31"/>
    </location>
</feature>
<keyword evidence="4" id="KW-1185">Reference proteome</keyword>